<dbReference type="OrthoDB" id="1666796at2759"/>
<comment type="caution">
    <text evidence="1">The sequence shown here is derived from an EMBL/GenBank/DDBJ whole genome shotgun (WGS) entry which is preliminary data.</text>
</comment>
<reference evidence="1" key="2">
    <citation type="journal article" date="2022" name="Hortic Res">
        <title>The genome of Dioscorea zingiberensis sheds light on the biosynthesis, origin and evolution of the medicinally important diosgenin saponins.</title>
        <authorList>
            <person name="Li Y."/>
            <person name="Tan C."/>
            <person name="Li Z."/>
            <person name="Guo J."/>
            <person name="Li S."/>
            <person name="Chen X."/>
            <person name="Wang C."/>
            <person name="Dai X."/>
            <person name="Yang H."/>
            <person name="Song W."/>
            <person name="Hou L."/>
            <person name="Xu J."/>
            <person name="Tong Z."/>
            <person name="Xu A."/>
            <person name="Yuan X."/>
            <person name="Wang W."/>
            <person name="Yang Q."/>
            <person name="Chen L."/>
            <person name="Sun Z."/>
            <person name="Wang K."/>
            <person name="Pan B."/>
            <person name="Chen J."/>
            <person name="Bao Y."/>
            <person name="Liu F."/>
            <person name="Qi X."/>
            <person name="Gang D.R."/>
            <person name="Wen J."/>
            <person name="Li J."/>
        </authorList>
    </citation>
    <scope>NUCLEOTIDE SEQUENCE</scope>
    <source>
        <strain evidence="1">Dzin_1.0</strain>
    </source>
</reference>
<proteinExistence type="predicted"/>
<dbReference type="EMBL" id="JAGGNH010000002">
    <property type="protein sequence ID" value="KAJ0981227.1"/>
    <property type="molecule type" value="Genomic_DNA"/>
</dbReference>
<organism evidence="1 2">
    <name type="scientific">Dioscorea zingiberensis</name>
    <dbReference type="NCBI Taxonomy" id="325984"/>
    <lineage>
        <taxon>Eukaryota</taxon>
        <taxon>Viridiplantae</taxon>
        <taxon>Streptophyta</taxon>
        <taxon>Embryophyta</taxon>
        <taxon>Tracheophyta</taxon>
        <taxon>Spermatophyta</taxon>
        <taxon>Magnoliopsida</taxon>
        <taxon>Liliopsida</taxon>
        <taxon>Dioscoreales</taxon>
        <taxon>Dioscoreaceae</taxon>
        <taxon>Dioscorea</taxon>
    </lineage>
</organism>
<name>A0A9D5HMQ8_9LILI</name>
<reference evidence="1" key="1">
    <citation type="submission" date="2021-03" db="EMBL/GenBank/DDBJ databases">
        <authorList>
            <person name="Li Z."/>
            <person name="Yang C."/>
        </authorList>
    </citation>
    <scope>NUCLEOTIDE SEQUENCE</scope>
    <source>
        <strain evidence="1">Dzin_1.0</strain>
        <tissue evidence="1">Leaf</tissue>
    </source>
</reference>
<evidence type="ECO:0000313" key="2">
    <source>
        <dbReference type="Proteomes" id="UP001085076"/>
    </source>
</evidence>
<dbReference type="AlphaFoldDB" id="A0A9D5HMQ8"/>
<sequence>MGFIAEVVIEEKETLGQVLEGGRHLLPNVLGWPPNLGIPWEDKYFLFKRLDFVIFYNGDHVVECDIHMELNSDAFVDINKDREMEMEFQYPVKWKVTNASFEKKLEK</sequence>
<keyword evidence="2" id="KW-1185">Reference proteome</keyword>
<gene>
    <name evidence="1" type="ORF">J5N97_009482</name>
</gene>
<evidence type="ECO:0000313" key="1">
    <source>
        <dbReference type="EMBL" id="KAJ0981227.1"/>
    </source>
</evidence>
<accession>A0A9D5HMQ8</accession>
<dbReference type="Proteomes" id="UP001085076">
    <property type="component" value="Miscellaneous, Linkage group lg02"/>
</dbReference>
<protein>
    <submittedName>
        <fullName evidence="1">Uncharacterized protein</fullName>
    </submittedName>
</protein>